<evidence type="ECO:0000313" key="1">
    <source>
        <dbReference type="EMBL" id="MBX64237.1"/>
    </source>
</evidence>
<protein>
    <submittedName>
        <fullName evidence="1">Uncharacterized protein MANES_06G069200</fullName>
    </submittedName>
</protein>
<sequence>MGRPFSIQALVNPTHLAKWCLKISTWRFPQNCPKMLRCTALGRTHSHMVSSSTPEIRTLCTQPTCRRLTLTQTCTAPTRCTWILGT</sequence>
<proteinExistence type="predicted"/>
<accession>A0A2P2QBD7</accession>
<dbReference type="AlphaFoldDB" id="A0A2P2QBD7"/>
<name>A0A2P2QBD7_RHIMU</name>
<organism evidence="1">
    <name type="scientific">Rhizophora mucronata</name>
    <name type="common">Asiatic mangrove</name>
    <dbReference type="NCBI Taxonomy" id="61149"/>
    <lineage>
        <taxon>Eukaryota</taxon>
        <taxon>Viridiplantae</taxon>
        <taxon>Streptophyta</taxon>
        <taxon>Embryophyta</taxon>
        <taxon>Tracheophyta</taxon>
        <taxon>Spermatophyta</taxon>
        <taxon>Magnoliopsida</taxon>
        <taxon>eudicotyledons</taxon>
        <taxon>Gunneridae</taxon>
        <taxon>Pentapetalae</taxon>
        <taxon>rosids</taxon>
        <taxon>fabids</taxon>
        <taxon>Malpighiales</taxon>
        <taxon>Rhizophoraceae</taxon>
        <taxon>Rhizophora</taxon>
    </lineage>
</organism>
<reference evidence="1" key="1">
    <citation type="submission" date="2018-02" db="EMBL/GenBank/DDBJ databases">
        <title>Rhizophora mucronata_Transcriptome.</title>
        <authorList>
            <person name="Meera S.P."/>
            <person name="Sreeshan A."/>
            <person name="Augustine A."/>
        </authorList>
    </citation>
    <scope>NUCLEOTIDE SEQUENCE</scope>
    <source>
        <tissue evidence="1">Leaf</tissue>
    </source>
</reference>
<dbReference type="EMBL" id="GGEC01083753">
    <property type="protein sequence ID" value="MBX64237.1"/>
    <property type="molecule type" value="Transcribed_RNA"/>
</dbReference>